<organism evidence="3 4">
    <name type="scientific">Leuconostoc suionicum</name>
    <dbReference type="NCBI Taxonomy" id="1511761"/>
    <lineage>
        <taxon>Bacteria</taxon>
        <taxon>Bacillati</taxon>
        <taxon>Bacillota</taxon>
        <taxon>Bacilli</taxon>
        <taxon>Lactobacillales</taxon>
        <taxon>Lactobacillaceae</taxon>
        <taxon>Leuconostoc</taxon>
    </lineage>
</organism>
<dbReference type="Proteomes" id="UP000239237">
    <property type="component" value="Unassembled WGS sequence"/>
</dbReference>
<evidence type="ECO:0000313" key="3">
    <source>
        <dbReference type="EMBL" id="SPE06801.1"/>
    </source>
</evidence>
<evidence type="ECO:0000313" key="2">
    <source>
        <dbReference type="EMBL" id="SPD91576.1"/>
    </source>
</evidence>
<accession>A0A2N9K900</accession>
<dbReference type="RefSeq" id="WP_105299639.1">
    <property type="nucleotide sequence ID" value="NZ_CAURUR010000002.1"/>
</dbReference>
<dbReference type="EMBL" id="OKQR01000001">
    <property type="protein sequence ID" value="SPD91576.1"/>
    <property type="molecule type" value="Genomic_DNA"/>
</dbReference>
<sequence length="93" mass="9407">MAVVLNIILGVIAGAGVAFLGNMIKTPGTELKKMLTLAVGIILGGLGSVAGDQLLNYGPTFLDSNFVPAIVGGVVLAFVGVYAGKKWLHLGIA</sequence>
<reference evidence="2 5" key="2">
    <citation type="submission" date="2018-02" db="EMBL/GenBank/DDBJ databases">
        <authorList>
            <person name="Rodrigo-Torres L."/>
            <person name="Arahal R. D."/>
            <person name="Lucena T."/>
        </authorList>
    </citation>
    <scope>NUCLEOTIDE SEQUENCE [LARGE SCALE GENOMIC DNA]</scope>
    <source>
        <strain evidence="2 5">CECT 8486</strain>
    </source>
</reference>
<dbReference type="AlphaFoldDB" id="A0A2N9K900"/>
<reference evidence="3 4" key="1">
    <citation type="submission" date="2018-02" db="EMBL/GenBank/DDBJ databases">
        <authorList>
            <person name="Cohen D.B."/>
            <person name="Kent A.D."/>
        </authorList>
    </citation>
    <scope>NUCLEOTIDE SEQUENCE [LARGE SCALE GENOMIC DNA]</scope>
    <source>
        <strain evidence="3 4">CECT 9216</strain>
    </source>
</reference>
<evidence type="ECO:0008006" key="6">
    <source>
        <dbReference type="Google" id="ProtNLM"/>
    </source>
</evidence>
<protein>
    <recommendedName>
        <fullName evidence="6">Transglycosylase associated protein</fullName>
    </recommendedName>
</protein>
<gene>
    <name evidence="2" type="ORF">LES8486_00557</name>
    <name evidence="3" type="ORF">LES9216_00704</name>
</gene>
<dbReference type="EMBL" id="OKQU01000001">
    <property type="protein sequence ID" value="SPE06801.1"/>
    <property type="molecule type" value="Genomic_DNA"/>
</dbReference>
<keyword evidence="1" id="KW-1133">Transmembrane helix</keyword>
<feature type="transmembrane region" description="Helical" evidence="1">
    <location>
        <begin position="66"/>
        <end position="84"/>
    </location>
</feature>
<feature type="transmembrane region" description="Helical" evidence="1">
    <location>
        <begin position="35"/>
        <end position="54"/>
    </location>
</feature>
<evidence type="ECO:0000313" key="5">
    <source>
        <dbReference type="Proteomes" id="UP000239237"/>
    </source>
</evidence>
<keyword evidence="1" id="KW-0472">Membrane</keyword>
<evidence type="ECO:0000313" key="4">
    <source>
        <dbReference type="Proteomes" id="UP000237923"/>
    </source>
</evidence>
<name>A0A2N9K900_9LACO</name>
<feature type="transmembrane region" description="Helical" evidence="1">
    <location>
        <begin position="6"/>
        <end position="23"/>
    </location>
</feature>
<evidence type="ECO:0000256" key="1">
    <source>
        <dbReference type="SAM" id="Phobius"/>
    </source>
</evidence>
<keyword evidence="1" id="KW-0812">Transmembrane</keyword>
<dbReference type="Proteomes" id="UP000237923">
    <property type="component" value="Unassembled WGS sequence"/>
</dbReference>
<keyword evidence="5" id="KW-1185">Reference proteome</keyword>
<proteinExistence type="predicted"/>